<dbReference type="EMBL" id="JARJCW010000016">
    <property type="protein sequence ID" value="KAJ7215854.1"/>
    <property type="molecule type" value="Genomic_DNA"/>
</dbReference>
<reference evidence="1" key="1">
    <citation type="submission" date="2023-03" db="EMBL/GenBank/DDBJ databases">
        <title>Massive genome expansion in bonnet fungi (Mycena s.s.) driven by repeated elements and novel gene families across ecological guilds.</title>
        <authorList>
            <consortium name="Lawrence Berkeley National Laboratory"/>
            <person name="Harder C.B."/>
            <person name="Miyauchi S."/>
            <person name="Viragh M."/>
            <person name="Kuo A."/>
            <person name="Thoen E."/>
            <person name="Andreopoulos B."/>
            <person name="Lu D."/>
            <person name="Skrede I."/>
            <person name="Drula E."/>
            <person name="Henrissat B."/>
            <person name="Morin E."/>
            <person name="Kohler A."/>
            <person name="Barry K."/>
            <person name="LaButti K."/>
            <person name="Morin E."/>
            <person name="Salamov A."/>
            <person name="Lipzen A."/>
            <person name="Mereny Z."/>
            <person name="Hegedus B."/>
            <person name="Baldrian P."/>
            <person name="Stursova M."/>
            <person name="Weitz H."/>
            <person name="Taylor A."/>
            <person name="Grigoriev I.V."/>
            <person name="Nagy L.G."/>
            <person name="Martin F."/>
            <person name="Kauserud H."/>
        </authorList>
    </citation>
    <scope>NUCLEOTIDE SEQUENCE</scope>
    <source>
        <strain evidence="1">9144</strain>
    </source>
</reference>
<evidence type="ECO:0000313" key="2">
    <source>
        <dbReference type="Proteomes" id="UP001219525"/>
    </source>
</evidence>
<keyword evidence="2" id="KW-1185">Reference proteome</keyword>
<sequence length="102" mass="11375">MPQVNLRFPTGRESNLIQTPLHGYCVRLKLSMHGRLIFTQKGYVFNSDMYSCTIPTTCPRDGRAATSKLVVRNTRRVDRYKLLNAFKASGAASPARDGPISS</sequence>
<accession>A0AAD6VLK3</accession>
<comment type="caution">
    <text evidence="1">The sequence shown here is derived from an EMBL/GenBank/DDBJ whole genome shotgun (WGS) entry which is preliminary data.</text>
</comment>
<proteinExistence type="predicted"/>
<gene>
    <name evidence="1" type="ORF">GGX14DRAFT_391534</name>
</gene>
<dbReference type="Proteomes" id="UP001219525">
    <property type="component" value="Unassembled WGS sequence"/>
</dbReference>
<protein>
    <submittedName>
        <fullName evidence="1">Uncharacterized protein</fullName>
    </submittedName>
</protein>
<organism evidence="1 2">
    <name type="scientific">Mycena pura</name>
    <dbReference type="NCBI Taxonomy" id="153505"/>
    <lineage>
        <taxon>Eukaryota</taxon>
        <taxon>Fungi</taxon>
        <taxon>Dikarya</taxon>
        <taxon>Basidiomycota</taxon>
        <taxon>Agaricomycotina</taxon>
        <taxon>Agaricomycetes</taxon>
        <taxon>Agaricomycetidae</taxon>
        <taxon>Agaricales</taxon>
        <taxon>Marasmiineae</taxon>
        <taxon>Mycenaceae</taxon>
        <taxon>Mycena</taxon>
    </lineage>
</organism>
<name>A0AAD6VLK3_9AGAR</name>
<evidence type="ECO:0000313" key="1">
    <source>
        <dbReference type="EMBL" id="KAJ7215854.1"/>
    </source>
</evidence>
<dbReference type="AlphaFoldDB" id="A0AAD6VLK3"/>